<dbReference type="OrthoDB" id="6622710at2759"/>
<organism evidence="2 3">
    <name type="scientific">Acyrthosiphon pisum</name>
    <name type="common">Pea aphid</name>
    <dbReference type="NCBI Taxonomy" id="7029"/>
    <lineage>
        <taxon>Eukaryota</taxon>
        <taxon>Metazoa</taxon>
        <taxon>Ecdysozoa</taxon>
        <taxon>Arthropoda</taxon>
        <taxon>Hexapoda</taxon>
        <taxon>Insecta</taxon>
        <taxon>Pterygota</taxon>
        <taxon>Neoptera</taxon>
        <taxon>Paraneoptera</taxon>
        <taxon>Hemiptera</taxon>
        <taxon>Sternorrhyncha</taxon>
        <taxon>Aphidomorpha</taxon>
        <taxon>Aphidoidea</taxon>
        <taxon>Aphididae</taxon>
        <taxon>Macrosiphini</taxon>
        <taxon>Acyrthosiphon</taxon>
    </lineage>
</organism>
<keyword evidence="1" id="KW-0732">Signal</keyword>
<evidence type="ECO:0000313" key="3">
    <source>
        <dbReference type="Proteomes" id="UP000007819"/>
    </source>
</evidence>
<evidence type="ECO:0000313" key="2">
    <source>
        <dbReference type="EnsemblMetazoa" id="XP_016663643.1"/>
    </source>
</evidence>
<feature type="chain" id="PRO_5035738210" evidence="1">
    <location>
        <begin position="19"/>
        <end position="116"/>
    </location>
</feature>
<keyword evidence="3" id="KW-1185">Reference proteome</keyword>
<feature type="signal peptide" evidence="1">
    <location>
        <begin position="1"/>
        <end position="18"/>
    </location>
</feature>
<dbReference type="GeneID" id="100570731"/>
<dbReference type="EnsemblMetazoa" id="XM_016808154.2">
    <property type="protein sequence ID" value="XP_016663643.1"/>
    <property type="gene ID" value="LOC100570731"/>
</dbReference>
<name>A0A8R2HAA2_ACYPI</name>
<dbReference type="AlphaFoldDB" id="A0A8R2HAA2"/>
<evidence type="ECO:0000256" key="1">
    <source>
        <dbReference type="SAM" id="SignalP"/>
    </source>
</evidence>
<sequence length="116" mass="13442">MIVCKVIFAVAVVFVTVAQFEGKSTVSDLIMESSKQFQTAMDTYAKTWPMELFSDDLNEKSEQLRHMVEHVNVITERARGNTEIEKQFREFTKKNIEMLMEQTKSFQAKIAEVKRA</sequence>
<reference evidence="3" key="1">
    <citation type="submission" date="2010-06" db="EMBL/GenBank/DDBJ databases">
        <authorList>
            <person name="Jiang H."/>
            <person name="Abraham K."/>
            <person name="Ali S."/>
            <person name="Alsbrooks S.L."/>
            <person name="Anim B.N."/>
            <person name="Anosike U.S."/>
            <person name="Attaway T."/>
            <person name="Bandaranaike D.P."/>
            <person name="Battles P.K."/>
            <person name="Bell S.N."/>
            <person name="Bell A.V."/>
            <person name="Beltran B."/>
            <person name="Bickham C."/>
            <person name="Bustamante Y."/>
            <person name="Caleb T."/>
            <person name="Canada A."/>
            <person name="Cardenas V."/>
            <person name="Carter K."/>
            <person name="Chacko J."/>
            <person name="Chandrabose M.N."/>
            <person name="Chavez D."/>
            <person name="Chavez A."/>
            <person name="Chen L."/>
            <person name="Chu H.-S."/>
            <person name="Claassen K.J."/>
            <person name="Cockrell R."/>
            <person name="Collins M."/>
            <person name="Cooper J.A."/>
            <person name="Cree A."/>
            <person name="Curry S.M."/>
            <person name="Da Y."/>
            <person name="Dao M.D."/>
            <person name="Das B."/>
            <person name="Davila M.-L."/>
            <person name="Davy-Carroll L."/>
            <person name="Denson S."/>
            <person name="Dinh H."/>
            <person name="Ebong V.E."/>
            <person name="Edwards J.R."/>
            <person name="Egan A."/>
            <person name="El-Daye J."/>
            <person name="Escobedo L."/>
            <person name="Fernandez S."/>
            <person name="Fernando P.R."/>
            <person name="Flagg N."/>
            <person name="Forbes L.D."/>
            <person name="Fowler R.G."/>
            <person name="Fu Q."/>
            <person name="Gabisi R.A."/>
            <person name="Ganer J."/>
            <person name="Garbino Pronczuk A."/>
            <person name="Garcia R.M."/>
            <person name="Garner T."/>
            <person name="Garrett T.E."/>
            <person name="Gonzalez D.A."/>
            <person name="Hamid H."/>
            <person name="Hawkins E.S."/>
            <person name="Hirani K."/>
            <person name="Hogues M.E."/>
            <person name="Hollins B."/>
            <person name="Hsiao C.-H."/>
            <person name="Jabil R."/>
            <person name="James M.L."/>
            <person name="Jhangiani S.N."/>
            <person name="Johnson B."/>
            <person name="Johnson Q."/>
            <person name="Joshi V."/>
            <person name="Kalu J.B."/>
            <person name="Kam C."/>
            <person name="Kashfia A."/>
            <person name="Keebler J."/>
            <person name="Kisamo H."/>
            <person name="Kovar C.L."/>
            <person name="Lago L.A."/>
            <person name="Lai C.-Y."/>
            <person name="Laidlaw J."/>
            <person name="Lara F."/>
            <person name="Le T.-K."/>
            <person name="Lee S.L."/>
            <person name="Legall F.H."/>
            <person name="Lemon S.J."/>
            <person name="Lewis L.R."/>
            <person name="Li B."/>
            <person name="Liu Y."/>
            <person name="Liu Y.-S."/>
            <person name="Lopez J."/>
            <person name="Lozado R.J."/>
            <person name="Lu J."/>
            <person name="Madu R.C."/>
            <person name="Maheshwari M."/>
            <person name="Maheshwari R."/>
            <person name="Malloy K."/>
            <person name="Martinez E."/>
            <person name="Mathew T."/>
            <person name="Mercado I.C."/>
            <person name="Mercado C."/>
            <person name="Meyer B."/>
            <person name="Montgomery K."/>
            <person name="Morgan M.B."/>
            <person name="Munidasa M."/>
            <person name="Nazareth L.V."/>
            <person name="Nelson J."/>
            <person name="Ng B.M."/>
            <person name="Nguyen N.B."/>
            <person name="Nguyen P.Q."/>
            <person name="Nguyen T."/>
            <person name="Obregon M."/>
            <person name="Okwuonu G.O."/>
            <person name="Onwere C.G."/>
            <person name="Orozco G."/>
            <person name="Parra A."/>
            <person name="Patel S."/>
            <person name="Patil S."/>
            <person name="Perez A."/>
            <person name="Perez Y."/>
            <person name="Pham C."/>
            <person name="Primus E.L."/>
            <person name="Pu L.-L."/>
            <person name="Puazo M."/>
            <person name="Qin X."/>
            <person name="Quiroz J.B."/>
            <person name="Reese J."/>
            <person name="Richards S."/>
            <person name="Rives C.M."/>
            <person name="Robberts R."/>
            <person name="Ruiz S.J."/>
            <person name="Ruiz M.J."/>
            <person name="Santibanez J."/>
            <person name="Schneider B.W."/>
            <person name="Sisson I."/>
            <person name="Smith M."/>
            <person name="Sodergren E."/>
            <person name="Song X.-Z."/>
            <person name="Song B.B."/>
            <person name="Summersgill H."/>
            <person name="Thelus R."/>
            <person name="Thornton R.D."/>
            <person name="Trejos Z.Y."/>
            <person name="Usmani K."/>
            <person name="Vattathil S."/>
            <person name="Villasana D."/>
            <person name="Walker D.L."/>
            <person name="Wang S."/>
            <person name="Wang K."/>
            <person name="White C.S."/>
            <person name="Williams A.C."/>
            <person name="Williamson J."/>
            <person name="Wilson K."/>
            <person name="Woghiren I.O."/>
            <person name="Woodworth J.R."/>
            <person name="Worley K.C."/>
            <person name="Wright R.A."/>
            <person name="Wu W."/>
            <person name="Young L."/>
            <person name="Zhang L."/>
            <person name="Zhang J."/>
            <person name="Zhu Y."/>
            <person name="Muzny D.M."/>
            <person name="Weinstock G."/>
            <person name="Gibbs R.A."/>
        </authorList>
    </citation>
    <scope>NUCLEOTIDE SEQUENCE [LARGE SCALE GENOMIC DNA]</scope>
    <source>
        <strain evidence="3">LSR1</strain>
    </source>
</reference>
<accession>A0A8R2HAA2</accession>
<proteinExistence type="predicted"/>
<dbReference type="Proteomes" id="UP000007819">
    <property type="component" value="Chromosome X"/>
</dbReference>
<protein>
    <submittedName>
        <fullName evidence="2">Uncharacterized protein</fullName>
    </submittedName>
</protein>
<reference evidence="2" key="2">
    <citation type="submission" date="2022-06" db="UniProtKB">
        <authorList>
            <consortium name="EnsemblMetazoa"/>
        </authorList>
    </citation>
    <scope>IDENTIFICATION</scope>
</reference>
<dbReference type="RefSeq" id="XP_016663643.1">
    <property type="nucleotide sequence ID" value="XM_016808154.2"/>
</dbReference>